<dbReference type="Proteomes" id="UP000316270">
    <property type="component" value="Chromosome 15"/>
</dbReference>
<feature type="region of interest" description="Disordered" evidence="1">
    <location>
        <begin position="758"/>
        <end position="783"/>
    </location>
</feature>
<dbReference type="InterPro" id="IPR010730">
    <property type="entry name" value="HET"/>
</dbReference>
<evidence type="ECO:0000259" key="2">
    <source>
        <dbReference type="Pfam" id="PF06985"/>
    </source>
</evidence>
<dbReference type="PANTHER" id="PTHR33112">
    <property type="entry name" value="DOMAIN PROTEIN, PUTATIVE-RELATED"/>
    <property type="match status" value="1"/>
</dbReference>
<name>A0A517LKY2_9PEZI</name>
<feature type="region of interest" description="Disordered" evidence="1">
    <location>
        <begin position="682"/>
        <end position="743"/>
    </location>
</feature>
<dbReference type="OrthoDB" id="3796389at2759"/>
<dbReference type="EMBL" id="CP042199">
    <property type="protein sequence ID" value="QDS76302.1"/>
    <property type="molecule type" value="Genomic_DNA"/>
</dbReference>
<protein>
    <recommendedName>
        <fullName evidence="2">Heterokaryon incompatibility domain-containing protein</fullName>
    </recommendedName>
</protein>
<proteinExistence type="predicted"/>
<evidence type="ECO:0000313" key="3">
    <source>
        <dbReference type="EMBL" id="QDS76302.1"/>
    </source>
</evidence>
<sequence>MLAGLRRANEHFDHDHNRLSGFSEYRIGFTEVGGTDIDSAKTRRATFQLAAVGDPPSHIRVVASMKYKKELIQSEAKLVIFAARDPDPRLGEGEKYDLIGRWLIEDKSTVFAFKANTIPTMPKRLLSITHTCSHILSLIQLINTQDLPQSERSSLEYVTLSHRWGLSQHFVTQKASLVDRYRGFKVDELPLTFRDAVAVAYKFSFRYLWIDALCIVQDDEEDWEQEAVRMGGIYNSSALTIAAHCSADDNAGFLEPALKRPPAQRIPYDSAHETGQEWEIYGAQVPNFDADVTASPLCKRAWVLQERLLAPRTLHFANGFVYWESLQNARSEDGEVSEVELKALLSQEEAAKNWMKNSDEYDPFRQDVSVHMIKKPERKTEACVVGSKFVPGFEDGAASSRLSRPFGLGSRFCLSDMPELNRILYQAVNGPQQSSIFDRMIVPFDYNRRLEGQEPNMPQSSPVDWFKIVEFYSTTSITHSKDRLIVISGLARHIHRRIGVPYYCGLWADRFLIQLLWFRGGSTFTWPEQSRAPSWSWAYIDGDILYPLGIQAAMENSSVRVIGLAAEPMIRGGANLSRISWLGGIGSPILQVKICKITNIGFWISGDEELSTGPRKRSQIPFGLLEFQRNIVAMRLRYHSRTVGLIVWDDAKLNGDKTPIEFKATYPPIYCIPIAQMKSNAPPRIEKPKRVVRASRQPSKSSDEDITSVRRVKRAERRAEELTNKTKEAESNSSSEIEYNKTPMKKNRTFVNGSWINDKKSLSSRPAPSLPKPKISDGSHSARQALTRASDHIVLVLFVVPVDDEGSTFRRIGCGQISADLAENAGDWEEKSIAII</sequence>
<organism evidence="3 4">
    <name type="scientific">Venturia effusa</name>
    <dbReference type="NCBI Taxonomy" id="50376"/>
    <lineage>
        <taxon>Eukaryota</taxon>
        <taxon>Fungi</taxon>
        <taxon>Dikarya</taxon>
        <taxon>Ascomycota</taxon>
        <taxon>Pezizomycotina</taxon>
        <taxon>Dothideomycetes</taxon>
        <taxon>Pleosporomycetidae</taxon>
        <taxon>Venturiales</taxon>
        <taxon>Venturiaceae</taxon>
        <taxon>Venturia</taxon>
    </lineage>
</organism>
<dbReference type="AlphaFoldDB" id="A0A517LKY2"/>
<evidence type="ECO:0000313" key="4">
    <source>
        <dbReference type="Proteomes" id="UP000316270"/>
    </source>
</evidence>
<feature type="compositionally biased region" description="Basic and acidic residues" evidence="1">
    <location>
        <begin position="717"/>
        <end position="730"/>
    </location>
</feature>
<gene>
    <name evidence="3" type="ORF">FKW77_002246</name>
</gene>
<reference evidence="3 4" key="1">
    <citation type="submission" date="2019-07" db="EMBL/GenBank/DDBJ databases">
        <title>Finished genome of Venturia effusa.</title>
        <authorList>
            <person name="Young C.A."/>
            <person name="Cox M.P."/>
            <person name="Ganley A.R.D."/>
            <person name="David W.J."/>
        </authorList>
    </citation>
    <scope>NUCLEOTIDE SEQUENCE [LARGE SCALE GENOMIC DNA]</scope>
    <source>
        <strain evidence="4">albino</strain>
    </source>
</reference>
<keyword evidence="4" id="KW-1185">Reference proteome</keyword>
<dbReference type="Pfam" id="PF06985">
    <property type="entry name" value="HET"/>
    <property type="match status" value="1"/>
</dbReference>
<accession>A0A517LKY2</accession>
<feature type="domain" description="Heterokaryon incompatibility" evidence="2">
    <location>
        <begin position="157"/>
        <end position="306"/>
    </location>
</feature>
<evidence type="ECO:0000256" key="1">
    <source>
        <dbReference type="SAM" id="MobiDB-lite"/>
    </source>
</evidence>
<dbReference type="PANTHER" id="PTHR33112:SF8">
    <property type="entry name" value="HETEROKARYON INCOMPATIBILITY DOMAIN-CONTAINING PROTEIN"/>
    <property type="match status" value="1"/>
</dbReference>